<organism evidence="3 4">
    <name type="scientific">Gimibacter soli</name>
    <dbReference type="NCBI Taxonomy" id="3024400"/>
    <lineage>
        <taxon>Bacteria</taxon>
        <taxon>Pseudomonadati</taxon>
        <taxon>Pseudomonadota</taxon>
        <taxon>Alphaproteobacteria</taxon>
        <taxon>Kordiimonadales</taxon>
        <taxon>Temperatibacteraceae</taxon>
        <taxon>Gimibacter</taxon>
    </lineage>
</organism>
<gene>
    <name evidence="3" type="ORF">PH603_14690</name>
</gene>
<dbReference type="InterPro" id="IPR019734">
    <property type="entry name" value="TPR_rpt"/>
</dbReference>
<dbReference type="EMBL" id="CP116805">
    <property type="protein sequence ID" value="WCL53785.1"/>
    <property type="molecule type" value="Genomic_DNA"/>
</dbReference>
<dbReference type="Pfam" id="PF13174">
    <property type="entry name" value="TPR_6"/>
    <property type="match status" value="1"/>
</dbReference>
<reference evidence="3" key="1">
    <citation type="submission" date="2023-01" db="EMBL/GenBank/DDBJ databases">
        <title>The genome sequence of Kordiimonadaceae bacterium 6D33.</title>
        <authorList>
            <person name="Liu Y."/>
        </authorList>
    </citation>
    <scope>NUCLEOTIDE SEQUENCE</scope>
    <source>
        <strain evidence="3">6D33</strain>
    </source>
</reference>
<protein>
    <recommendedName>
        <fullName evidence="5">TolA-binding protein</fullName>
    </recommendedName>
</protein>
<evidence type="ECO:0000256" key="2">
    <source>
        <dbReference type="SAM" id="SignalP"/>
    </source>
</evidence>
<dbReference type="KEGG" id="gso:PH603_14690"/>
<evidence type="ECO:0008006" key="5">
    <source>
        <dbReference type="Google" id="ProtNLM"/>
    </source>
</evidence>
<dbReference type="Gene3D" id="1.25.40.10">
    <property type="entry name" value="Tetratricopeptide repeat domain"/>
    <property type="match status" value="1"/>
</dbReference>
<feature type="coiled-coil region" evidence="1">
    <location>
        <begin position="23"/>
        <end position="50"/>
    </location>
</feature>
<evidence type="ECO:0000313" key="3">
    <source>
        <dbReference type="EMBL" id="WCL53785.1"/>
    </source>
</evidence>
<dbReference type="SUPFAM" id="SSF48452">
    <property type="entry name" value="TPR-like"/>
    <property type="match status" value="1"/>
</dbReference>
<evidence type="ECO:0000313" key="4">
    <source>
        <dbReference type="Proteomes" id="UP001217500"/>
    </source>
</evidence>
<dbReference type="InterPro" id="IPR011990">
    <property type="entry name" value="TPR-like_helical_dom_sf"/>
</dbReference>
<accession>A0AAE9XRT9</accession>
<feature type="signal peptide" evidence="2">
    <location>
        <begin position="1"/>
        <end position="19"/>
    </location>
</feature>
<feature type="chain" id="PRO_5042287435" description="TolA-binding protein" evidence="2">
    <location>
        <begin position="20"/>
        <end position="289"/>
    </location>
</feature>
<keyword evidence="2" id="KW-0732">Signal</keyword>
<evidence type="ECO:0000256" key="1">
    <source>
        <dbReference type="SAM" id="Coils"/>
    </source>
</evidence>
<keyword evidence="4" id="KW-1185">Reference proteome</keyword>
<proteinExistence type="predicted"/>
<dbReference type="AlphaFoldDB" id="A0AAE9XRT9"/>
<sequence length="289" mass="30795">MAFSSRLMSILLAASVAFALPVAGAAAQDRAEMSKKIDKMERELRAVQRRVFGAGGVPAEAPSDVVGDSEQQKLLPDLVVRVGEMERQMSILTGRLEEMEFRQRQVEEAIELIQRSQATGAAVAPMTGAPANDTLPVTDTAMDTGAASAPAAPAADVQLPEGDADTQYKYAFAFVAKNDLSSATKALEQFVGQHSKEELGGNAKFWLGKVYARQNELPQAARNLLMLVEEHPGHPKLADGLVELADVLHRMDADADACSTLAEFNRIAGDASATLKKDAARISSAAKCS</sequence>
<name>A0AAE9XRT9_9PROT</name>
<keyword evidence="1" id="KW-0175">Coiled coil</keyword>
<dbReference type="RefSeq" id="WP_289503383.1">
    <property type="nucleotide sequence ID" value="NZ_CP116805.1"/>
</dbReference>
<dbReference type="Proteomes" id="UP001217500">
    <property type="component" value="Chromosome"/>
</dbReference>